<protein>
    <submittedName>
        <fullName evidence="5">DNA replication protein DnaD</fullName>
    </submittedName>
</protein>
<dbReference type="RefSeq" id="WP_087285140.1">
    <property type="nucleotide sequence ID" value="NZ_CP021703.1"/>
</dbReference>
<reference evidence="6 7" key="1">
    <citation type="submission" date="2017-05" db="EMBL/GenBank/DDBJ databases">
        <title>Lactobacillus johnsonii from commercial turkeys.</title>
        <authorList>
            <person name="Johnson T.J."/>
            <person name="Youmans B."/>
        </authorList>
    </citation>
    <scope>NUCLEOTIDE SEQUENCE [LARGE SCALE GENOMIC DNA]</scope>
    <source>
        <strain evidence="5 6">UMNLJ114</strain>
        <strain evidence="4 7">UMNLJ54</strain>
    </source>
</reference>
<feature type="domain" description="DnaB/C C-terminal" evidence="2">
    <location>
        <begin position="139"/>
        <end position="209"/>
    </location>
</feature>
<comment type="similarity">
    <text evidence="1">Belongs to the DnaB/DnaD family.</text>
</comment>
<evidence type="ECO:0000313" key="6">
    <source>
        <dbReference type="Proteomes" id="UP000216008"/>
    </source>
</evidence>
<dbReference type="InterPro" id="IPR034829">
    <property type="entry name" value="DnaD-like_sf"/>
</dbReference>
<dbReference type="InterPro" id="IPR036388">
    <property type="entry name" value="WH-like_DNA-bd_sf"/>
</dbReference>
<name>A0A1Y4IBB0_LACJH</name>
<dbReference type="AlphaFoldDB" id="A0A1Y4IBB0"/>
<evidence type="ECO:0000256" key="1">
    <source>
        <dbReference type="ARBA" id="ARBA00093462"/>
    </source>
</evidence>
<dbReference type="Pfam" id="PF07261">
    <property type="entry name" value="DnaB_2"/>
    <property type="match status" value="1"/>
</dbReference>
<dbReference type="Pfam" id="PF21984">
    <property type="entry name" value="DnaD_N"/>
    <property type="match status" value="1"/>
</dbReference>
<dbReference type="InterPro" id="IPR053843">
    <property type="entry name" value="DnaD_N"/>
</dbReference>
<dbReference type="PANTHER" id="PTHR37293">
    <property type="entry name" value="PHAGE REPLICATION PROTEIN-RELATED"/>
    <property type="match status" value="1"/>
</dbReference>
<dbReference type="SUPFAM" id="SSF158499">
    <property type="entry name" value="DnaD domain-like"/>
    <property type="match status" value="1"/>
</dbReference>
<dbReference type="InterPro" id="IPR053162">
    <property type="entry name" value="DnaD"/>
</dbReference>
<feature type="domain" description="DnaD N-terminal" evidence="3">
    <location>
        <begin position="15"/>
        <end position="113"/>
    </location>
</feature>
<sequence>MASFSAIQNEGFTVISNSLLRYYPSLKISETEVMLLLQLESFKQEKKFFPSDNNLSERMNLSPIEISQLIQNLIDKDLIELGQKRDREGRITNFYDLNHLYQKLDTLIDEREESYQDQATFKSSTSTQQSANPIQELVRQFEIEFGRLLSPIEKQEIAAWINIDHYDPEIVKLALREAILAQVYNFKYVDRILLNWQRHGLTTLDQIKNFLQRN</sequence>
<gene>
    <name evidence="4" type="ORF">A3P64_06440</name>
    <name evidence="5" type="ORF">A3Q24_07685</name>
</gene>
<accession>A0A1Y4IBB0</accession>
<proteinExistence type="inferred from homology"/>
<dbReference type="PANTHER" id="PTHR37293:SF6">
    <property type="entry name" value="DNA REPLICATION PROTEIN DNAD"/>
    <property type="match status" value="1"/>
</dbReference>
<dbReference type="Gene3D" id="1.10.10.10">
    <property type="entry name" value="Winged helix-like DNA-binding domain superfamily/Winged helix DNA-binding domain"/>
    <property type="match status" value="1"/>
</dbReference>
<evidence type="ECO:0000313" key="5">
    <source>
        <dbReference type="EMBL" id="PAB54544.1"/>
    </source>
</evidence>
<dbReference type="EMBL" id="NIBD01000039">
    <property type="protein sequence ID" value="PAB54544.1"/>
    <property type="molecule type" value="Genomic_DNA"/>
</dbReference>
<organism evidence="5 6">
    <name type="scientific">Lactobacillus johnsonii</name>
    <dbReference type="NCBI Taxonomy" id="33959"/>
    <lineage>
        <taxon>Bacteria</taxon>
        <taxon>Bacillati</taxon>
        <taxon>Bacillota</taxon>
        <taxon>Bacilli</taxon>
        <taxon>Lactobacillales</taxon>
        <taxon>Lactobacillaceae</taxon>
        <taxon>Lactobacillus</taxon>
    </lineage>
</organism>
<evidence type="ECO:0000259" key="3">
    <source>
        <dbReference type="Pfam" id="PF21984"/>
    </source>
</evidence>
<dbReference type="Proteomes" id="UP000216448">
    <property type="component" value="Unassembled WGS sequence"/>
</dbReference>
<evidence type="ECO:0000313" key="7">
    <source>
        <dbReference type="Proteomes" id="UP000216448"/>
    </source>
</evidence>
<evidence type="ECO:0000259" key="2">
    <source>
        <dbReference type="Pfam" id="PF07261"/>
    </source>
</evidence>
<dbReference type="Proteomes" id="UP000216008">
    <property type="component" value="Unassembled WGS sequence"/>
</dbReference>
<dbReference type="NCBIfam" id="TIGR01446">
    <property type="entry name" value="DnaD_dom"/>
    <property type="match status" value="1"/>
</dbReference>
<dbReference type="InterPro" id="IPR006343">
    <property type="entry name" value="DnaB/C_C"/>
</dbReference>
<evidence type="ECO:0000313" key="4">
    <source>
        <dbReference type="EMBL" id="PAB52451.1"/>
    </source>
</evidence>
<comment type="caution">
    <text evidence="5">The sequence shown here is derived from an EMBL/GenBank/DDBJ whole genome shotgun (WGS) entry which is preliminary data.</text>
</comment>
<dbReference type="EMBL" id="NIBB01000038">
    <property type="protein sequence ID" value="PAB52451.1"/>
    <property type="molecule type" value="Genomic_DNA"/>
</dbReference>
<dbReference type="Gene3D" id="1.10.10.630">
    <property type="entry name" value="DnaD domain-like"/>
    <property type="match status" value="1"/>
</dbReference>